<keyword evidence="3" id="KW-0963">Cytoplasm</keyword>
<evidence type="ECO:0000256" key="6">
    <source>
        <dbReference type="ARBA" id="ARBA00044196"/>
    </source>
</evidence>
<reference evidence="12 13" key="1">
    <citation type="journal article" date="2019" name="Nat. Ecol. Evol.">
        <title>Megaphylogeny resolves global patterns of mushroom evolution.</title>
        <authorList>
            <person name="Varga T."/>
            <person name="Krizsan K."/>
            <person name="Foldi C."/>
            <person name="Dima B."/>
            <person name="Sanchez-Garcia M."/>
            <person name="Sanchez-Ramirez S."/>
            <person name="Szollosi G.J."/>
            <person name="Szarkandi J.G."/>
            <person name="Papp V."/>
            <person name="Albert L."/>
            <person name="Andreopoulos W."/>
            <person name="Angelini C."/>
            <person name="Antonin V."/>
            <person name="Barry K.W."/>
            <person name="Bougher N.L."/>
            <person name="Buchanan P."/>
            <person name="Buyck B."/>
            <person name="Bense V."/>
            <person name="Catcheside P."/>
            <person name="Chovatia M."/>
            <person name="Cooper J."/>
            <person name="Damon W."/>
            <person name="Desjardin D."/>
            <person name="Finy P."/>
            <person name="Geml J."/>
            <person name="Haridas S."/>
            <person name="Hughes K."/>
            <person name="Justo A."/>
            <person name="Karasinski D."/>
            <person name="Kautmanova I."/>
            <person name="Kiss B."/>
            <person name="Kocsube S."/>
            <person name="Kotiranta H."/>
            <person name="LaButti K.M."/>
            <person name="Lechner B.E."/>
            <person name="Liimatainen K."/>
            <person name="Lipzen A."/>
            <person name="Lukacs Z."/>
            <person name="Mihaltcheva S."/>
            <person name="Morgado L.N."/>
            <person name="Niskanen T."/>
            <person name="Noordeloos M.E."/>
            <person name="Ohm R.A."/>
            <person name="Ortiz-Santana B."/>
            <person name="Ovrebo C."/>
            <person name="Racz N."/>
            <person name="Riley R."/>
            <person name="Savchenko A."/>
            <person name="Shiryaev A."/>
            <person name="Soop K."/>
            <person name="Spirin V."/>
            <person name="Szebenyi C."/>
            <person name="Tomsovsky M."/>
            <person name="Tulloss R.E."/>
            <person name="Uehling J."/>
            <person name="Grigoriev I.V."/>
            <person name="Vagvolgyi C."/>
            <person name="Papp T."/>
            <person name="Martin F.M."/>
            <person name="Miettinen O."/>
            <person name="Hibbett D.S."/>
            <person name="Nagy L.G."/>
        </authorList>
    </citation>
    <scope>NUCLEOTIDE SEQUENCE [LARGE SCALE GENOMIC DNA]</scope>
    <source>
        <strain evidence="12 13">FP101781</strain>
    </source>
</reference>
<dbReference type="GO" id="GO:0003743">
    <property type="term" value="F:translation initiation factor activity"/>
    <property type="evidence" value="ECO:0007669"/>
    <property type="project" value="UniProtKB-KW"/>
</dbReference>
<name>A0A4Y7S3M7_COPMI</name>
<evidence type="ECO:0000259" key="10">
    <source>
        <dbReference type="Pfam" id="PF00483"/>
    </source>
</evidence>
<dbReference type="InterPro" id="IPR029044">
    <property type="entry name" value="Nucleotide-diphossugar_trans"/>
</dbReference>
<gene>
    <name evidence="12" type="ORF">FA13DRAFT_1822870</name>
</gene>
<evidence type="ECO:0000256" key="4">
    <source>
        <dbReference type="ARBA" id="ARBA00022540"/>
    </source>
</evidence>
<comment type="subunit">
    <text evidence="9">Component of the translation initiation factor 2B (eIF2B) complex which is a heterodecamer of two sets of five different subunits: alpha, beta, gamma, delta and epsilon. Subunits alpha, beta and delta comprise a regulatory subcomplex and subunits epsilon and gamma comprise a catalytic subcomplex. Within the complex, the hexameric regulatory complex resides at the center, with the two heterodimeric catalytic subcomplexes bound on opposite sides.</text>
</comment>
<dbReference type="GO" id="GO:0005851">
    <property type="term" value="C:eukaryotic translation initiation factor 2B complex"/>
    <property type="evidence" value="ECO:0007669"/>
    <property type="project" value="TreeGrafter"/>
</dbReference>
<keyword evidence="13" id="KW-1185">Reference proteome</keyword>
<dbReference type="GO" id="GO:0005085">
    <property type="term" value="F:guanyl-nucleotide exchange factor activity"/>
    <property type="evidence" value="ECO:0007669"/>
    <property type="project" value="TreeGrafter"/>
</dbReference>
<evidence type="ECO:0000256" key="8">
    <source>
        <dbReference type="ARBA" id="ARBA00045373"/>
    </source>
</evidence>
<dbReference type="GO" id="GO:0005829">
    <property type="term" value="C:cytosol"/>
    <property type="evidence" value="ECO:0007669"/>
    <property type="project" value="UniProtKB-SubCell"/>
</dbReference>
<dbReference type="AlphaFoldDB" id="A0A4Y7S3M7"/>
<dbReference type="OrthoDB" id="1733332at2759"/>
<dbReference type="STRING" id="71717.A0A4Y7S3M7"/>
<sequence>MDIDTVQPAFQKKEFLAVLLAGFGNELLPLTSDNGDEPSPKALLPVANKPLLEYTLSWLEQSGIKDVLLIAPTIHESALHHHINSDTTASNLSIDLQTYDETTSHPSAPPSFSDTLPPALRRTLSLSPYRLESTSHGAIVSTCWYPAYAPEKGILVDEWGQIPTSPALVWDPKTDSLLHVDTPDELDRNAEEYGLKMDMLSRYPRTRLSSSLQDSHVYVCHRKVLQLLAQKPRFESFRQDFIPWLCKIQYQPSKRRKYAEFISSIPNQTTYLSQSLALTHSTTPSAAAQSVATLVPLEESSTPTTTSPNSSLPPPTFKVTITIHKSEDGLALRINNLYALLEMNRVFLSAHAQSAQRVGGKATPAPQVQGGALVDPKAQISADTMLGGSTQVGERTVCKKSVIGRHCIIGRNVKIVGSILLDHCVVEDGAKLDGCILGKNTKVGSRSELARVVSCGGYEVGGGGTSLFWFIYVRRQ</sequence>
<evidence type="ECO:0000256" key="1">
    <source>
        <dbReference type="ARBA" id="ARBA00004514"/>
    </source>
</evidence>
<keyword evidence="4" id="KW-0396">Initiation factor</keyword>
<accession>A0A4Y7S3M7</accession>
<dbReference type="Gene3D" id="2.160.10.10">
    <property type="entry name" value="Hexapeptide repeat proteins"/>
    <property type="match status" value="1"/>
</dbReference>
<dbReference type="Proteomes" id="UP000298030">
    <property type="component" value="Unassembled WGS sequence"/>
</dbReference>
<evidence type="ECO:0000256" key="7">
    <source>
        <dbReference type="ARBA" id="ARBA00044229"/>
    </source>
</evidence>
<comment type="caution">
    <text evidence="12">The sequence shown here is derived from an EMBL/GenBank/DDBJ whole genome shotgun (WGS) entry which is preliminary data.</text>
</comment>
<comment type="similarity">
    <text evidence="2">Belongs to the eIF-2B gamma/epsilon subunits family.</text>
</comment>
<dbReference type="InterPro" id="IPR005835">
    <property type="entry name" value="NTP_transferase_dom"/>
</dbReference>
<dbReference type="Pfam" id="PF00483">
    <property type="entry name" value="NTP_transferase"/>
    <property type="match status" value="1"/>
</dbReference>
<keyword evidence="5" id="KW-0648">Protein biosynthesis</keyword>
<dbReference type="Gene3D" id="3.90.550.10">
    <property type="entry name" value="Spore Coat Polysaccharide Biosynthesis Protein SpsA, Chain A"/>
    <property type="match status" value="1"/>
</dbReference>
<evidence type="ECO:0000256" key="3">
    <source>
        <dbReference type="ARBA" id="ARBA00022490"/>
    </source>
</evidence>
<feature type="domain" description="EIF2B subunit epsilon/gamma LbH" evidence="11">
    <location>
        <begin position="375"/>
        <end position="451"/>
    </location>
</feature>
<evidence type="ECO:0000259" key="11">
    <source>
        <dbReference type="Pfam" id="PF25084"/>
    </source>
</evidence>
<dbReference type="SUPFAM" id="SSF53448">
    <property type="entry name" value="Nucleotide-diphospho-sugar transferases"/>
    <property type="match status" value="2"/>
</dbReference>
<dbReference type="InterPro" id="IPR011004">
    <property type="entry name" value="Trimer_LpxA-like_sf"/>
</dbReference>
<protein>
    <recommendedName>
        <fullName evidence="6">Translation initiation factor eIF2B subunit gamma</fullName>
    </recommendedName>
    <alternativeName>
        <fullName evidence="7">eIF2B GDP-GTP exchange factor subunit gamma</fullName>
    </alternativeName>
</protein>
<dbReference type="InterPro" id="IPR056764">
    <property type="entry name" value="LbH_EIF2B3/5"/>
</dbReference>
<evidence type="ECO:0000313" key="13">
    <source>
        <dbReference type="Proteomes" id="UP000298030"/>
    </source>
</evidence>
<dbReference type="PANTHER" id="PTHR45989:SF1">
    <property type="entry name" value="TRANSLATION INITIATION FACTOR EIF-2B SUBUNIT GAMMA"/>
    <property type="match status" value="1"/>
</dbReference>
<evidence type="ECO:0000256" key="2">
    <source>
        <dbReference type="ARBA" id="ARBA00007878"/>
    </source>
</evidence>
<evidence type="ECO:0000313" key="12">
    <source>
        <dbReference type="EMBL" id="TEB15750.1"/>
    </source>
</evidence>
<evidence type="ECO:0000256" key="9">
    <source>
        <dbReference type="ARBA" id="ARBA00046432"/>
    </source>
</evidence>
<comment type="subcellular location">
    <subcellularLocation>
        <location evidence="1">Cytoplasm</location>
        <location evidence="1">Cytosol</location>
    </subcellularLocation>
</comment>
<organism evidence="12 13">
    <name type="scientific">Coprinellus micaceus</name>
    <name type="common">Glistening ink-cap mushroom</name>
    <name type="synonym">Coprinus micaceus</name>
    <dbReference type="NCBI Taxonomy" id="71717"/>
    <lineage>
        <taxon>Eukaryota</taxon>
        <taxon>Fungi</taxon>
        <taxon>Dikarya</taxon>
        <taxon>Basidiomycota</taxon>
        <taxon>Agaricomycotina</taxon>
        <taxon>Agaricomycetes</taxon>
        <taxon>Agaricomycetidae</taxon>
        <taxon>Agaricales</taxon>
        <taxon>Agaricineae</taxon>
        <taxon>Psathyrellaceae</taxon>
        <taxon>Coprinellus</taxon>
    </lineage>
</organism>
<dbReference type="EMBL" id="QPFP01000346">
    <property type="protein sequence ID" value="TEB15750.1"/>
    <property type="molecule type" value="Genomic_DNA"/>
</dbReference>
<feature type="domain" description="Nucleotidyl transferase" evidence="10">
    <location>
        <begin position="18"/>
        <end position="101"/>
    </location>
</feature>
<comment type="function">
    <text evidence="8">Acts as a component of the translation initiation factor 2B (eIF2B) complex, which catalyzes the exchange of GDP for GTP on the eukaryotic initiation factor 2 (eIF2) complex gamma subunit. Its guanine nucleotide exchange factor activity is repressed when bound to eIF2 complex phosphorylated on the alpha subunit, thereby limiting the amount of methionyl-initiator methionine tRNA available to the ribosome and consequently global translation is repressed.</text>
</comment>
<dbReference type="PANTHER" id="PTHR45989">
    <property type="entry name" value="TRANSLATION INITIATION FACTOR EIF-2B SUBUNIT GAMMA"/>
    <property type="match status" value="1"/>
</dbReference>
<evidence type="ECO:0000256" key="5">
    <source>
        <dbReference type="ARBA" id="ARBA00022917"/>
    </source>
</evidence>
<proteinExistence type="inferred from homology"/>
<dbReference type="Pfam" id="PF25084">
    <property type="entry name" value="LbH_EIF2B"/>
    <property type="match status" value="1"/>
</dbReference>
<dbReference type="SUPFAM" id="SSF51161">
    <property type="entry name" value="Trimeric LpxA-like enzymes"/>
    <property type="match status" value="1"/>
</dbReference>
<dbReference type="GO" id="GO:0002183">
    <property type="term" value="P:cytoplasmic translational initiation"/>
    <property type="evidence" value="ECO:0007669"/>
    <property type="project" value="TreeGrafter"/>
</dbReference>
<dbReference type="InterPro" id="IPR051960">
    <property type="entry name" value="eIF2B_gamma"/>
</dbReference>